<reference evidence="2 3" key="1">
    <citation type="submission" date="2013-03" db="EMBL/GenBank/DDBJ databases">
        <title>The Genome Sequence of Cladophialophora psammophila CBS 110553.</title>
        <authorList>
            <consortium name="The Broad Institute Genomics Platform"/>
            <person name="Cuomo C."/>
            <person name="de Hoog S."/>
            <person name="Gorbushina A."/>
            <person name="Walker B."/>
            <person name="Young S.K."/>
            <person name="Zeng Q."/>
            <person name="Gargeya S."/>
            <person name="Fitzgerald M."/>
            <person name="Haas B."/>
            <person name="Abouelleil A."/>
            <person name="Allen A.W."/>
            <person name="Alvarado L."/>
            <person name="Arachchi H.M."/>
            <person name="Berlin A.M."/>
            <person name="Chapman S.B."/>
            <person name="Gainer-Dewar J."/>
            <person name="Goldberg J."/>
            <person name="Griggs A."/>
            <person name="Gujja S."/>
            <person name="Hansen M."/>
            <person name="Howarth C."/>
            <person name="Imamovic A."/>
            <person name="Ireland A."/>
            <person name="Larimer J."/>
            <person name="McCowan C."/>
            <person name="Murphy C."/>
            <person name="Pearson M."/>
            <person name="Poon T.W."/>
            <person name="Priest M."/>
            <person name="Roberts A."/>
            <person name="Saif S."/>
            <person name="Shea T."/>
            <person name="Sisk P."/>
            <person name="Sykes S."/>
            <person name="Wortman J."/>
            <person name="Nusbaum C."/>
            <person name="Birren B."/>
        </authorList>
    </citation>
    <scope>NUCLEOTIDE SEQUENCE [LARGE SCALE GENOMIC DNA]</scope>
    <source>
        <strain evidence="2 3">CBS 110553</strain>
    </source>
</reference>
<evidence type="ECO:0000256" key="1">
    <source>
        <dbReference type="SAM" id="MobiDB-lite"/>
    </source>
</evidence>
<dbReference type="EMBL" id="AMGX01000001">
    <property type="protein sequence ID" value="EXJ76019.1"/>
    <property type="molecule type" value="Genomic_DNA"/>
</dbReference>
<sequence length="282" mass="32169">MEAVVLVDKPTILAPDLTTCKNAGDFFTAIKDFNSDIFNDMETLLYIIHGSDGIQVPLNGPLYDPERPLPATTDSVFRITARPIQLEYPVRVRLPLQKFTQPWPTYGSVTVWWGDTGRRLQEKIHAKYGIPIDSFVLEFRGAGVFDTMSLYEQKILSSCIVTVRLSISIKYQFKKEDYSIWVWSDDTMKKLLKMVAKRMDESLECLRFTIIKCSGNVTEEAKKSLPDQSDIFSAECVAGTMEENGFRHGDKIRVFRQQENSNKRKRDSEEAETGKVETEEAA</sequence>
<dbReference type="Proteomes" id="UP000019471">
    <property type="component" value="Unassembled WGS sequence"/>
</dbReference>
<evidence type="ECO:0000313" key="3">
    <source>
        <dbReference type="Proteomes" id="UP000019471"/>
    </source>
</evidence>
<proteinExistence type="predicted"/>
<dbReference type="OrthoDB" id="4134668at2759"/>
<feature type="compositionally biased region" description="Basic and acidic residues" evidence="1">
    <location>
        <begin position="266"/>
        <end position="282"/>
    </location>
</feature>
<comment type="caution">
    <text evidence="2">The sequence shown here is derived from an EMBL/GenBank/DDBJ whole genome shotgun (WGS) entry which is preliminary data.</text>
</comment>
<gene>
    <name evidence="2" type="ORF">A1O5_00527</name>
</gene>
<feature type="region of interest" description="Disordered" evidence="1">
    <location>
        <begin position="257"/>
        <end position="282"/>
    </location>
</feature>
<keyword evidence="3" id="KW-1185">Reference proteome</keyword>
<name>W9Y0K3_9EURO</name>
<dbReference type="RefSeq" id="XP_007739336.1">
    <property type="nucleotide sequence ID" value="XM_007741146.1"/>
</dbReference>
<dbReference type="InterPro" id="IPR029071">
    <property type="entry name" value="Ubiquitin-like_domsf"/>
</dbReference>
<protein>
    <recommendedName>
        <fullName evidence="4">Ubiquitin-like domain-containing protein</fullName>
    </recommendedName>
</protein>
<accession>W9Y0K3</accession>
<organism evidence="2 3">
    <name type="scientific">Cladophialophora psammophila CBS 110553</name>
    <dbReference type="NCBI Taxonomy" id="1182543"/>
    <lineage>
        <taxon>Eukaryota</taxon>
        <taxon>Fungi</taxon>
        <taxon>Dikarya</taxon>
        <taxon>Ascomycota</taxon>
        <taxon>Pezizomycotina</taxon>
        <taxon>Eurotiomycetes</taxon>
        <taxon>Chaetothyriomycetidae</taxon>
        <taxon>Chaetothyriales</taxon>
        <taxon>Herpotrichiellaceae</taxon>
        <taxon>Cladophialophora</taxon>
    </lineage>
</organism>
<evidence type="ECO:0008006" key="4">
    <source>
        <dbReference type="Google" id="ProtNLM"/>
    </source>
</evidence>
<dbReference type="CDD" id="cd17039">
    <property type="entry name" value="Ubl_ubiquitin_like"/>
    <property type="match status" value="1"/>
</dbReference>
<dbReference type="GeneID" id="19185263"/>
<dbReference type="HOGENOM" id="CLU_976588_0_0_1"/>
<dbReference type="AlphaFoldDB" id="W9Y0K3"/>
<evidence type="ECO:0000313" key="2">
    <source>
        <dbReference type="EMBL" id="EXJ76019.1"/>
    </source>
</evidence>
<dbReference type="SUPFAM" id="SSF54236">
    <property type="entry name" value="Ubiquitin-like"/>
    <property type="match status" value="1"/>
</dbReference>